<sequence>MYLLAGLAVGGNWPGAPDETTLFPAEFQIDYIRAYAPTLRPTISGNEGDNSLAGDKVSTAFNDSIFGYGGNDTLEGLKGNDTLAGGAGADTFIYRTGPTGHDVILDFNPTGGDMVRITKAIAGQKNFSGLYRLIKDNGAGDAVLKLADGGSITFDGVRKAQLGYDDFLIV</sequence>
<dbReference type="InterPro" id="IPR011049">
    <property type="entry name" value="Serralysin-like_metalloprot_C"/>
</dbReference>
<dbReference type="Proteomes" id="UP000818323">
    <property type="component" value="Unassembled WGS sequence"/>
</dbReference>
<protein>
    <submittedName>
        <fullName evidence="1">Uncharacterized protein</fullName>
    </submittedName>
</protein>
<dbReference type="InterPro" id="IPR018511">
    <property type="entry name" value="Hemolysin-typ_Ca-bd_CS"/>
</dbReference>
<organism evidence="1 2">
    <name type="scientific">Microvirga arsenatis</name>
    <dbReference type="NCBI Taxonomy" id="2692265"/>
    <lineage>
        <taxon>Bacteria</taxon>
        <taxon>Pseudomonadati</taxon>
        <taxon>Pseudomonadota</taxon>
        <taxon>Alphaproteobacteria</taxon>
        <taxon>Hyphomicrobiales</taxon>
        <taxon>Methylobacteriaceae</taxon>
        <taxon>Microvirga</taxon>
    </lineage>
</organism>
<proteinExistence type="predicted"/>
<name>A0ABW9Z184_9HYPH</name>
<dbReference type="SUPFAM" id="SSF51120">
    <property type="entry name" value="beta-Roll"/>
    <property type="match status" value="1"/>
</dbReference>
<keyword evidence="2" id="KW-1185">Reference proteome</keyword>
<dbReference type="InterPro" id="IPR013320">
    <property type="entry name" value="ConA-like_dom_sf"/>
</dbReference>
<accession>A0ABW9Z184</accession>
<dbReference type="PRINTS" id="PR00313">
    <property type="entry name" value="CABNDNGRPT"/>
</dbReference>
<dbReference type="Gene3D" id="2.150.10.10">
    <property type="entry name" value="Serralysin-like metalloprotease, C-terminal"/>
    <property type="match status" value="1"/>
</dbReference>
<reference evidence="1 2" key="1">
    <citation type="submission" date="2020-01" db="EMBL/GenBank/DDBJ databases">
        <title>Microvirga sp. nov., an arsenate reduction bacterium isolated from Tibet hotspring sediments.</title>
        <authorList>
            <person name="Yuan C.-G."/>
        </authorList>
    </citation>
    <scope>NUCLEOTIDE SEQUENCE [LARGE SCALE GENOMIC DNA]</scope>
    <source>
        <strain evidence="1 2">SYSU G3D203</strain>
    </source>
</reference>
<dbReference type="EMBL" id="JAAAXJ010000012">
    <property type="protein sequence ID" value="NBJ26287.1"/>
    <property type="molecule type" value="Genomic_DNA"/>
</dbReference>
<evidence type="ECO:0000313" key="1">
    <source>
        <dbReference type="EMBL" id="NBJ26287.1"/>
    </source>
</evidence>
<dbReference type="PROSITE" id="PS00330">
    <property type="entry name" value="HEMOLYSIN_CALCIUM"/>
    <property type="match status" value="1"/>
</dbReference>
<dbReference type="Gene3D" id="2.60.120.200">
    <property type="match status" value="1"/>
</dbReference>
<comment type="caution">
    <text evidence="1">The sequence shown here is derived from an EMBL/GenBank/DDBJ whole genome shotgun (WGS) entry which is preliminary data.</text>
</comment>
<dbReference type="SUPFAM" id="SSF49899">
    <property type="entry name" value="Concanavalin A-like lectins/glucanases"/>
    <property type="match status" value="1"/>
</dbReference>
<evidence type="ECO:0000313" key="2">
    <source>
        <dbReference type="Proteomes" id="UP000818323"/>
    </source>
</evidence>
<dbReference type="Pfam" id="PF00353">
    <property type="entry name" value="HemolysinCabind"/>
    <property type="match status" value="1"/>
</dbReference>
<gene>
    <name evidence="1" type="ORF">GR303_18260</name>
</gene>
<dbReference type="InterPro" id="IPR001343">
    <property type="entry name" value="Hemolysn_Ca-bd"/>
</dbReference>